<sequence length="204" mass="23632">MPSEDHNGSSRNTPVPELAASTRDYRITERPLVTRNRYHGCACDIPAVNYQYTWKPQPWKRYYAGAPETWQYIKEIERENDFINKYVKLRHEVIRAEWDEENGVWRIRVRNLDIGETKEDAAEVCINAGGVLNHWKWPDLPGFNDFKGRLVHSAAFDESIDLTGKRVAVIWAGSSGVQMVAAVQKQAKKLYKWVRSPIWITASR</sequence>
<comment type="similarity">
    <text evidence="1">Belongs to the FAD-binding monooxygenase family.</text>
</comment>
<feature type="region of interest" description="Disordered" evidence="5">
    <location>
        <begin position="1"/>
        <end position="20"/>
    </location>
</feature>
<dbReference type="PANTHER" id="PTHR42877">
    <property type="entry name" value="L-ORNITHINE N(5)-MONOOXYGENASE-RELATED"/>
    <property type="match status" value="1"/>
</dbReference>
<keyword evidence="4" id="KW-0560">Oxidoreductase</keyword>
<dbReference type="EMBL" id="VXIT01000001">
    <property type="protein sequence ID" value="KAA6415932.1"/>
    <property type="molecule type" value="Genomic_DNA"/>
</dbReference>
<name>A0A5M8Q2I0_9LECA</name>
<gene>
    <name evidence="6" type="ORF">FRX48_00651</name>
</gene>
<dbReference type="GO" id="GO:0004499">
    <property type="term" value="F:N,N-dimethylaniline monooxygenase activity"/>
    <property type="evidence" value="ECO:0007669"/>
    <property type="project" value="InterPro"/>
</dbReference>
<evidence type="ECO:0000256" key="4">
    <source>
        <dbReference type="ARBA" id="ARBA00023002"/>
    </source>
</evidence>
<dbReference type="OrthoDB" id="74360at2759"/>
<dbReference type="InterPro" id="IPR036188">
    <property type="entry name" value="FAD/NAD-bd_sf"/>
</dbReference>
<dbReference type="GO" id="GO:0050661">
    <property type="term" value="F:NADP binding"/>
    <property type="evidence" value="ECO:0007669"/>
    <property type="project" value="InterPro"/>
</dbReference>
<keyword evidence="3" id="KW-0274">FAD</keyword>
<dbReference type="Pfam" id="PF00743">
    <property type="entry name" value="FMO-like"/>
    <property type="match status" value="1"/>
</dbReference>
<evidence type="ECO:0000313" key="7">
    <source>
        <dbReference type="Proteomes" id="UP000324767"/>
    </source>
</evidence>
<dbReference type="Gene3D" id="3.50.50.60">
    <property type="entry name" value="FAD/NAD(P)-binding domain"/>
    <property type="match status" value="1"/>
</dbReference>
<keyword evidence="2" id="KW-0285">Flavoprotein</keyword>
<dbReference type="PANTHER" id="PTHR42877:SF7">
    <property type="entry name" value="FLAVIN-BINDING MONOOXYGENASE-RELATED"/>
    <property type="match status" value="1"/>
</dbReference>
<reference evidence="6 7" key="1">
    <citation type="submission" date="2019-09" db="EMBL/GenBank/DDBJ databases">
        <title>The hologenome of the rock-dwelling lichen Lasallia pustulata.</title>
        <authorList>
            <person name="Greshake Tzovaras B."/>
            <person name="Segers F."/>
            <person name="Bicker A."/>
            <person name="Dal Grande F."/>
            <person name="Otte J."/>
            <person name="Hankeln T."/>
            <person name="Schmitt I."/>
            <person name="Ebersberger I."/>
        </authorList>
    </citation>
    <scope>NUCLEOTIDE SEQUENCE [LARGE SCALE GENOMIC DNA]</scope>
    <source>
        <strain evidence="6">A1-1</strain>
    </source>
</reference>
<evidence type="ECO:0000256" key="1">
    <source>
        <dbReference type="ARBA" id="ARBA00010139"/>
    </source>
</evidence>
<comment type="caution">
    <text evidence="6">The sequence shown here is derived from an EMBL/GenBank/DDBJ whole genome shotgun (WGS) entry which is preliminary data.</text>
</comment>
<evidence type="ECO:0000256" key="5">
    <source>
        <dbReference type="SAM" id="MobiDB-lite"/>
    </source>
</evidence>
<evidence type="ECO:0000256" key="2">
    <source>
        <dbReference type="ARBA" id="ARBA00022630"/>
    </source>
</evidence>
<dbReference type="InterPro" id="IPR051209">
    <property type="entry name" value="FAD-bind_Monooxygenase_sf"/>
</dbReference>
<evidence type="ECO:0000313" key="6">
    <source>
        <dbReference type="EMBL" id="KAA6415932.1"/>
    </source>
</evidence>
<dbReference type="InterPro" id="IPR020946">
    <property type="entry name" value="Flavin_mOase-like"/>
</dbReference>
<proteinExistence type="inferred from homology"/>
<protein>
    <submittedName>
        <fullName evidence="6">FAD NAD(P)-binding domain-containing</fullName>
    </submittedName>
</protein>
<dbReference type="AlphaFoldDB" id="A0A5M8Q2I0"/>
<dbReference type="SUPFAM" id="SSF51905">
    <property type="entry name" value="FAD/NAD(P)-binding domain"/>
    <property type="match status" value="1"/>
</dbReference>
<dbReference type="Proteomes" id="UP000324767">
    <property type="component" value="Unassembled WGS sequence"/>
</dbReference>
<dbReference type="GO" id="GO:0050660">
    <property type="term" value="F:flavin adenine dinucleotide binding"/>
    <property type="evidence" value="ECO:0007669"/>
    <property type="project" value="InterPro"/>
</dbReference>
<organism evidence="6 7">
    <name type="scientific">Lasallia pustulata</name>
    <dbReference type="NCBI Taxonomy" id="136370"/>
    <lineage>
        <taxon>Eukaryota</taxon>
        <taxon>Fungi</taxon>
        <taxon>Dikarya</taxon>
        <taxon>Ascomycota</taxon>
        <taxon>Pezizomycotina</taxon>
        <taxon>Lecanoromycetes</taxon>
        <taxon>OSLEUM clade</taxon>
        <taxon>Umbilicariomycetidae</taxon>
        <taxon>Umbilicariales</taxon>
        <taxon>Umbilicariaceae</taxon>
        <taxon>Lasallia</taxon>
    </lineage>
</organism>
<accession>A0A5M8Q2I0</accession>
<evidence type="ECO:0000256" key="3">
    <source>
        <dbReference type="ARBA" id="ARBA00022827"/>
    </source>
</evidence>